<protein>
    <submittedName>
        <fullName evidence="1">Uncharacterized protein</fullName>
    </submittedName>
</protein>
<reference evidence="1 2" key="1">
    <citation type="journal article" date="2011" name="Stand. Genomic Sci.">
        <title>Non-contiguous finished genome sequence and contextual data of the filamentous soil bacterium Ktedonobacter racemifer type strain (SOSP1-21).</title>
        <authorList>
            <person name="Chang Y.J."/>
            <person name="Land M."/>
            <person name="Hauser L."/>
            <person name="Chertkov O."/>
            <person name="Del Rio T.G."/>
            <person name="Nolan M."/>
            <person name="Copeland A."/>
            <person name="Tice H."/>
            <person name="Cheng J.F."/>
            <person name="Lucas S."/>
            <person name="Han C."/>
            <person name="Goodwin L."/>
            <person name="Pitluck S."/>
            <person name="Ivanova N."/>
            <person name="Ovchinikova G."/>
            <person name="Pati A."/>
            <person name="Chen A."/>
            <person name="Palaniappan K."/>
            <person name="Mavromatis K."/>
            <person name="Liolios K."/>
            <person name="Brettin T."/>
            <person name="Fiebig A."/>
            <person name="Rohde M."/>
            <person name="Abt B."/>
            <person name="Goker M."/>
            <person name="Detter J.C."/>
            <person name="Woyke T."/>
            <person name="Bristow J."/>
            <person name="Eisen J.A."/>
            <person name="Markowitz V."/>
            <person name="Hugenholtz P."/>
            <person name="Kyrpides N.C."/>
            <person name="Klenk H.P."/>
            <person name="Lapidus A."/>
        </authorList>
    </citation>
    <scope>NUCLEOTIDE SEQUENCE [LARGE SCALE GENOMIC DNA]</scope>
    <source>
        <strain evidence="2">DSM 44963</strain>
    </source>
</reference>
<comment type="caution">
    <text evidence="1">The sequence shown here is derived from an EMBL/GenBank/DDBJ whole genome shotgun (WGS) entry which is preliminary data.</text>
</comment>
<dbReference type="InParanoid" id="D6TT46"/>
<dbReference type="EMBL" id="ADVG01000003">
    <property type="protein sequence ID" value="EFH83597.1"/>
    <property type="molecule type" value="Genomic_DNA"/>
</dbReference>
<dbReference type="STRING" id="485913.Krac_4584"/>
<gene>
    <name evidence="1" type="ORF">Krac_4584</name>
</gene>
<sequence length="95" mass="10623">MACLAYTNLNIFSGAWYDILLHEQKPHLLLATMLSRNVLPHTILPGTTILPGGRIVVPRDAEVLGLRRKEISPYCSFDRRGERLNISKSLPVILG</sequence>
<dbReference type="AlphaFoldDB" id="D6TT46"/>
<dbReference type="Proteomes" id="UP000004508">
    <property type="component" value="Unassembled WGS sequence"/>
</dbReference>
<keyword evidence="2" id="KW-1185">Reference proteome</keyword>
<evidence type="ECO:0000313" key="1">
    <source>
        <dbReference type="EMBL" id="EFH83597.1"/>
    </source>
</evidence>
<organism evidence="1 2">
    <name type="scientific">Ktedonobacter racemifer DSM 44963</name>
    <dbReference type="NCBI Taxonomy" id="485913"/>
    <lineage>
        <taxon>Bacteria</taxon>
        <taxon>Bacillati</taxon>
        <taxon>Chloroflexota</taxon>
        <taxon>Ktedonobacteria</taxon>
        <taxon>Ktedonobacterales</taxon>
        <taxon>Ktedonobacteraceae</taxon>
        <taxon>Ktedonobacter</taxon>
    </lineage>
</organism>
<proteinExistence type="predicted"/>
<name>D6TT46_KTERA</name>
<accession>D6TT46</accession>
<evidence type="ECO:0000313" key="2">
    <source>
        <dbReference type="Proteomes" id="UP000004508"/>
    </source>
</evidence>